<keyword evidence="2" id="KW-1003">Cell membrane</keyword>
<dbReference type="InterPro" id="IPR013151">
    <property type="entry name" value="Immunoglobulin_dom"/>
</dbReference>
<keyword evidence="10" id="KW-0393">Immunoglobulin domain</keyword>
<evidence type="ECO:0000256" key="2">
    <source>
        <dbReference type="ARBA" id="ARBA00022475"/>
    </source>
</evidence>
<evidence type="ECO:0000313" key="13">
    <source>
        <dbReference type="RefSeq" id="XP_034055735.1"/>
    </source>
</evidence>
<dbReference type="InterPro" id="IPR003599">
    <property type="entry name" value="Ig_sub"/>
</dbReference>
<name>A0A6P8TDZ6_GYMAC</name>
<dbReference type="InterPro" id="IPR036179">
    <property type="entry name" value="Ig-like_dom_sf"/>
</dbReference>
<evidence type="ECO:0000259" key="11">
    <source>
        <dbReference type="PROSITE" id="PS50835"/>
    </source>
</evidence>
<feature type="domain" description="Ig-like" evidence="11">
    <location>
        <begin position="60"/>
        <end position="144"/>
    </location>
</feature>
<dbReference type="GO" id="GO:0007166">
    <property type="term" value="P:cell surface receptor signaling pathway"/>
    <property type="evidence" value="ECO:0007669"/>
    <property type="project" value="TreeGrafter"/>
</dbReference>
<evidence type="ECO:0000256" key="7">
    <source>
        <dbReference type="ARBA" id="ARBA00023157"/>
    </source>
</evidence>
<evidence type="ECO:0000256" key="1">
    <source>
        <dbReference type="ARBA" id="ARBA00004251"/>
    </source>
</evidence>
<keyword evidence="9" id="KW-0325">Glycoprotein</keyword>
<dbReference type="GeneID" id="117535396"/>
<keyword evidence="5" id="KW-1133">Transmembrane helix</keyword>
<proteinExistence type="predicted"/>
<evidence type="ECO:0000256" key="5">
    <source>
        <dbReference type="ARBA" id="ARBA00022989"/>
    </source>
</evidence>
<dbReference type="InterPro" id="IPR007110">
    <property type="entry name" value="Ig-like_dom"/>
</dbReference>
<dbReference type="SUPFAM" id="SSF48726">
    <property type="entry name" value="Immunoglobulin"/>
    <property type="match status" value="2"/>
</dbReference>
<dbReference type="Pfam" id="PF00047">
    <property type="entry name" value="ig"/>
    <property type="match status" value="1"/>
</dbReference>
<dbReference type="GO" id="GO:0071222">
    <property type="term" value="P:cellular response to lipopolysaccharide"/>
    <property type="evidence" value="ECO:0007669"/>
    <property type="project" value="TreeGrafter"/>
</dbReference>
<dbReference type="KEGG" id="gacu:117535396"/>
<keyword evidence="12" id="KW-1185">Reference proteome</keyword>
<dbReference type="InterPro" id="IPR013783">
    <property type="entry name" value="Ig-like_fold"/>
</dbReference>
<evidence type="ECO:0000256" key="4">
    <source>
        <dbReference type="ARBA" id="ARBA00022729"/>
    </source>
</evidence>
<evidence type="ECO:0000313" key="12">
    <source>
        <dbReference type="Proteomes" id="UP000515161"/>
    </source>
</evidence>
<sequence length="268" mass="30230">MKDINKSVCVHRMKGMSLFSDVSTQRRVFGWVSIIWFTAGIAVSHGLELQTVSQVAARCGENVTLTCNVSSPGLDIKYFSWHKNKSLCQNDNQHDDPKVKCEYIVEPPQSLTLILLNVMPSDQGKYLCMLGSSHGVKSKTTDVKVQDCLETSGYNRNESYAECWFNGVYPGGGSVRWSQGELNFTAPAFYQKEEMDHHGRYNILSQLDVQKGHLNQPYTCSLWMPSTSKALFSHKLHVVKKLKGSSESMVTLQWICLIMEIIMVKCMT</sequence>
<evidence type="ECO:0000256" key="3">
    <source>
        <dbReference type="ARBA" id="ARBA00022692"/>
    </source>
</evidence>
<comment type="subcellular location">
    <subcellularLocation>
        <location evidence="1">Cell membrane</location>
        <topology evidence="1">Single-pass type I membrane protein</topology>
    </subcellularLocation>
</comment>
<dbReference type="InParanoid" id="A0A6P8TDZ6"/>
<dbReference type="InterPro" id="IPR051713">
    <property type="entry name" value="T-cell_Activation_Regulation"/>
</dbReference>
<dbReference type="Gene3D" id="2.60.40.10">
    <property type="entry name" value="Immunoglobulins"/>
    <property type="match status" value="2"/>
</dbReference>
<dbReference type="GO" id="GO:0042102">
    <property type="term" value="P:positive regulation of T cell proliferation"/>
    <property type="evidence" value="ECO:0007669"/>
    <property type="project" value="TreeGrafter"/>
</dbReference>
<evidence type="ECO:0000256" key="10">
    <source>
        <dbReference type="ARBA" id="ARBA00023319"/>
    </source>
</evidence>
<dbReference type="GO" id="GO:0042130">
    <property type="term" value="P:negative regulation of T cell proliferation"/>
    <property type="evidence" value="ECO:0007669"/>
    <property type="project" value="TreeGrafter"/>
</dbReference>
<dbReference type="PANTHER" id="PTHR25466">
    <property type="entry name" value="T-LYMPHOCYTE ACTIVATION ANTIGEN"/>
    <property type="match status" value="1"/>
</dbReference>
<keyword evidence="8" id="KW-0675">Receptor</keyword>
<dbReference type="GO" id="GO:0006955">
    <property type="term" value="P:immune response"/>
    <property type="evidence" value="ECO:0007669"/>
    <property type="project" value="TreeGrafter"/>
</dbReference>
<keyword evidence="4" id="KW-0732">Signal</keyword>
<evidence type="ECO:0000256" key="9">
    <source>
        <dbReference type="ARBA" id="ARBA00023180"/>
    </source>
</evidence>
<keyword evidence="7" id="KW-1015">Disulfide bond</keyword>
<organism evidence="12 13">
    <name type="scientific">Gymnodraco acuticeps</name>
    <name type="common">Antarctic dragonfish</name>
    <dbReference type="NCBI Taxonomy" id="8218"/>
    <lineage>
        <taxon>Eukaryota</taxon>
        <taxon>Metazoa</taxon>
        <taxon>Chordata</taxon>
        <taxon>Craniata</taxon>
        <taxon>Vertebrata</taxon>
        <taxon>Euteleostomi</taxon>
        <taxon>Actinopterygii</taxon>
        <taxon>Neopterygii</taxon>
        <taxon>Teleostei</taxon>
        <taxon>Neoteleostei</taxon>
        <taxon>Acanthomorphata</taxon>
        <taxon>Eupercaria</taxon>
        <taxon>Perciformes</taxon>
        <taxon>Notothenioidei</taxon>
        <taxon>Bathydraconidae</taxon>
        <taxon>Gymnodraco</taxon>
    </lineage>
</organism>
<accession>A0A6P8TDZ6</accession>
<keyword evidence="3" id="KW-0812">Transmembrane</keyword>
<keyword evidence="6" id="KW-0472">Membrane</keyword>
<dbReference type="SMART" id="SM00409">
    <property type="entry name" value="IG"/>
    <property type="match status" value="1"/>
</dbReference>
<reference evidence="13" key="1">
    <citation type="submission" date="2025-08" db="UniProtKB">
        <authorList>
            <consortium name="RefSeq"/>
        </authorList>
    </citation>
    <scope>IDENTIFICATION</scope>
</reference>
<dbReference type="RefSeq" id="XP_034055735.1">
    <property type="nucleotide sequence ID" value="XM_034199844.1"/>
</dbReference>
<dbReference type="PANTHER" id="PTHR25466:SF3">
    <property type="entry name" value="PROGRAMMED CELL DEATH 1 LIGAND 1"/>
    <property type="match status" value="1"/>
</dbReference>
<dbReference type="AlphaFoldDB" id="A0A6P8TDZ6"/>
<dbReference type="Proteomes" id="UP000515161">
    <property type="component" value="Unplaced"/>
</dbReference>
<evidence type="ECO:0000256" key="6">
    <source>
        <dbReference type="ARBA" id="ARBA00023136"/>
    </source>
</evidence>
<gene>
    <name evidence="13" type="primary">LOC117535396</name>
</gene>
<evidence type="ECO:0000256" key="8">
    <source>
        <dbReference type="ARBA" id="ARBA00023170"/>
    </source>
</evidence>
<protein>
    <submittedName>
        <fullName evidence="13">Uncharacterized protein LOC117535396</fullName>
    </submittedName>
</protein>
<dbReference type="GO" id="GO:0009897">
    <property type="term" value="C:external side of plasma membrane"/>
    <property type="evidence" value="ECO:0007669"/>
    <property type="project" value="TreeGrafter"/>
</dbReference>
<dbReference type="PROSITE" id="PS50835">
    <property type="entry name" value="IG_LIKE"/>
    <property type="match status" value="1"/>
</dbReference>
<dbReference type="GO" id="GO:0031295">
    <property type="term" value="P:T cell costimulation"/>
    <property type="evidence" value="ECO:0007669"/>
    <property type="project" value="TreeGrafter"/>
</dbReference>